<evidence type="ECO:0000313" key="1">
    <source>
        <dbReference type="EMBL" id="VVE42807.1"/>
    </source>
</evidence>
<accession>A0A5E4Y2R5</accession>
<sequence length="305" mass="32816">MPFLTFGASLAQARANAASATSNAEFVIPSTAIEIQAVRNVVSATSNGDFPAIPSTAIETQVVRDIAPVIDRESSADQGDAFVKSTRRVFGCQPTPVDKYLADALAGFITPRGECAPRTFASNAALRAELAEMLALHPDGEGVSVAKRIEALGFPSLLRDDDPKYLPGTLGAMRYDVGANAIRLGRFKLPQTDPYSKAAAFRFAGECELAHLRKGDPIAPLVREDHASILDFHYRAAGMRGHTALPPTGYINAAQDETHLSDFTAHLTRCRRLERPSRSILASRLRVYPVSPLDTMQTGPACVIL</sequence>
<proteinExistence type="predicted"/>
<dbReference type="Proteomes" id="UP000343335">
    <property type="component" value="Unassembled WGS sequence"/>
</dbReference>
<protein>
    <submittedName>
        <fullName evidence="1">Uncharacterized protein</fullName>
    </submittedName>
</protein>
<dbReference type="AlphaFoldDB" id="A0A5E4Y2R5"/>
<dbReference type="RefSeq" id="WP_150665978.1">
    <property type="nucleotide sequence ID" value="NZ_CABPSA010000008.1"/>
</dbReference>
<organism evidence="1 2">
    <name type="scientific">Pandoraea commovens</name>
    <dbReference type="NCBI Taxonomy" id="2508289"/>
    <lineage>
        <taxon>Bacteria</taxon>
        <taxon>Pseudomonadati</taxon>
        <taxon>Pseudomonadota</taxon>
        <taxon>Betaproteobacteria</taxon>
        <taxon>Burkholderiales</taxon>
        <taxon>Burkholderiaceae</taxon>
        <taxon>Pandoraea</taxon>
    </lineage>
</organism>
<evidence type="ECO:0000313" key="2">
    <source>
        <dbReference type="Proteomes" id="UP000343335"/>
    </source>
</evidence>
<gene>
    <name evidence="1" type="ORF">PCO31010_04250</name>
</gene>
<reference evidence="1 2" key="1">
    <citation type="submission" date="2019-08" db="EMBL/GenBank/DDBJ databases">
        <authorList>
            <person name="Peeters C."/>
        </authorList>
    </citation>
    <scope>NUCLEOTIDE SEQUENCE [LARGE SCALE GENOMIC DNA]</scope>
    <source>
        <strain evidence="1 2">LMG 31010</strain>
    </source>
</reference>
<dbReference type="OrthoDB" id="8938400at2"/>
<name>A0A5E4Y2R5_9BURK</name>
<dbReference type="EMBL" id="CABPSA010000008">
    <property type="protein sequence ID" value="VVE42807.1"/>
    <property type="molecule type" value="Genomic_DNA"/>
</dbReference>